<feature type="domain" description="Peptidase M15C" evidence="2">
    <location>
        <begin position="63"/>
        <end position="119"/>
    </location>
</feature>
<dbReference type="InterPro" id="IPR036365">
    <property type="entry name" value="PGBD-like_sf"/>
</dbReference>
<dbReference type="Pfam" id="PF01471">
    <property type="entry name" value="PG_binding_1"/>
    <property type="match status" value="2"/>
</dbReference>
<reference evidence="3 4" key="1">
    <citation type="submission" date="2020-08" db="EMBL/GenBank/DDBJ databases">
        <authorList>
            <person name="Liu C."/>
            <person name="Sun Q."/>
        </authorList>
    </citation>
    <scope>NUCLEOTIDE SEQUENCE [LARGE SCALE GENOMIC DNA]</scope>
    <source>
        <strain evidence="3 4">NSJ-29</strain>
    </source>
</reference>
<dbReference type="Gene3D" id="3.30.1380.10">
    <property type="match status" value="1"/>
</dbReference>
<dbReference type="AlphaFoldDB" id="A0A7G9G9K6"/>
<dbReference type="EMBL" id="CP060635">
    <property type="protein sequence ID" value="QNM07488.1"/>
    <property type="molecule type" value="Genomic_DNA"/>
</dbReference>
<evidence type="ECO:0000259" key="1">
    <source>
        <dbReference type="Pfam" id="PF01471"/>
    </source>
</evidence>
<protein>
    <submittedName>
        <fullName evidence="3">Peptidoglycan-binding protein</fullName>
    </submittedName>
</protein>
<proteinExistence type="predicted"/>
<feature type="domain" description="Peptidoglycan binding-like" evidence="1">
    <location>
        <begin position="181"/>
        <end position="236"/>
    </location>
</feature>
<name>A0A7G9G9K6_9FIRM</name>
<dbReference type="Gene3D" id="1.10.101.10">
    <property type="entry name" value="PGBD-like superfamily/PGBD"/>
    <property type="match status" value="2"/>
</dbReference>
<dbReference type="InterPro" id="IPR039561">
    <property type="entry name" value="Peptidase_M15C"/>
</dbReference>
<dbReference type="RefSeq" id="WP_249328303.1">
    <property type="nucleotide sequence ID" value="NZ_CP060635.1"/>
</dbReference>
<sequence>MGRDISQLHPRLQQKIAELKQLCANEGLPLGIGECFRSVAEQNALYAQGRTEPGEIITNAPGSSYSSQHQWGIAFDFYKNVVGHAYDDIAFFNRVGALGKSIGLGWGGDWTSPVDKPHLYLPDWGDTPTLLKQKYGTFDAFKATWTAGGGSQGGETGGGGGQTSSKYSFMAPKVQYGNTGVPVLLLQEILLPRRYYRGGLDRSFGDQTLQAVKSYQSDRKGGAGEVDGIVGSKTWSDLLGLPKENGRFVPEVVKKGSKNASSLLVQEILYSRGFYTGNIDWSFGDETEAAVIAYQKSRNGGAGPVDGIVGRKCWADMIAL</sequence>
<evidence type="ECO:0000259" key="2">
    <source>
        <dbReference type="Pfam" id="PF13539"/>
    </source>
</evidence>
<dbReference type="InterPro" id="IPR009045">
    <property type="entry name" value="Zn_M74/Hedgehog-like"/>
</dbReference>
<dbReference type="Proteomes" id="UP000515860">
    <property type="component" value="Chromosome"/>
</dbReference>
<dbReference type="KEGG" id="whj:H9Q79_11155"/>
<keyword evidence="4" id="KW-1185">Reference proteome</keyword>
<dbReference type="InterPro" id="IPR036366">
    <property type="entry name" value="PGBDSf"/>
</dbReference>
<dbReference type="CDD" id="cd14845">
    <property type="entry name" value="L-Ala-D-Glu_peptidase_like"/>
    <property type="match status" value="1"/>
</dbReference>
<dbReference type="SUPFAM" id="SSF47090">
    <property type="entry name" value="PGBD-like"/>
    <property type="match status" value="2"/>
</dbReference>
<dbReference type="SUPFAM" id="SSF55166">
    <property type="entry name" value="Hedgehog/DD-peptidase"/>
    <property type="match status" value="1"/>
</dbReference>
<dbReference type="InterPro" id="IPR002477">
    <property type="entry name" value="Peptidoglycan-bd-like"/>
</dbReference>
<organism evidence="3 4">
    <name type="scientific">Wansuia hejianensis</name>
    <dbReference type="NCBI Taxonomy" id="2763667"/>
    <lineage>
        <taxon>Bacteria</taxon>
        <taxon>Bacillati</taxon>
        <taxon>Bacillota</taxon>
        <taxon>Clostridia</taxon>
        <taxon>Lachnospirales</taxon>
        <taxon>Lachnospiraceae</taxon>
        <taxon>Wansuia</taxon>
    </lineage>
</organism>
<dbReference type="Pfam" id="PF13539">
    <property type="entry name" value="Peptidase_M15_4"/>
    <property type="match status" value="1"/>
</dbReference>
<accession>A0A7G9G9K6</accession>
<evidence type="ECO:0000313" key="4">
    <source>
        <dbReference type="Proteomes" id="UP000515860"/>
    </source>
</evidence>
<gene>
    <name evidence="3" type="ORF">H9Q79_11155</name>
</gene>
<dbReference type="GO" id="GO:0008233">
    <property type="term" value="F:peptidase activity"/>
    <property type="evidence" value="ECO:0007669"/>
    <property type="project" value="InterPro"/>
</dbReference>
<feature type="domain" description="Peptidoglycan binding-like" evidence="1">
    <location>
        <begin position="264"/>
        <end position="315"/>
    </location>
</feature>
<evidence type="ECO:0000313" key="3">
    <source>
        <dbReference type="EMBL" id="QNM07488.1"/>
    </source>
</evidence>